<keyword evidence="2" id="KW-0812">Transmembrane</keyword>
<feature type="transmembrane region" description="Helical" evidence="2">
    <location>
        <begin position="153"/>
        <end position="173"/>
    </location>
</feature>
<feature type="transmembrane region" description="Helical" evidence="2">
    <location>
        <begin position="179"/>
        <end position="198"/>
    </location>
</feature>
<sequence>MEENIVIAVTVNCEAAHNPGYFTRLRLLAIRVVQYVCRRDPKITNSSSPAGTASPDERRPAGSPLPTQVPERPPQHRSPAQRIYVHPIILMIREQELGKSILNLGAPITIALLASGKSRTVLLDFVLIGLSTGCVAIWNGITLRVHVPQTANVIEQLGIAMVLISFNALMASALPTELAWIPVISGVLSVIPLAIAALPHGHVDAANQNAADAG</sequence>
<accession>A0AAW2TU23</accession>
<name>A0AAW2TU23_SESRA</name>
<keyword evidence="2" id="KW-1133">Transmembrane helix</keyword>
<dbReference type="AlphaFoldDB" id="A0AAW2TU23"/>
<gene>
    <name evidence="3" type="ORF">Sradi_1740100</name>
</gene>
<comment type="caution">
    <text evidence="3">The sequence shown here is derived from an EMBL/GenBank/DDBJ whole genome shotgun (WGS) entry which is preliminary data.</text>
</comment>
<proteinExistence type="predicted"/>
<organism evidence="3">
    <name type="scientific">Sesamum radiatum</name>
    <name type="common">Black benniseed</name>
    <dbReference type="NCBI Taxonomy" id="300843"/>
    <lineage>
        <taxon>Eukaryota</taxon>
        <taxon>Viridiplantae</taxon>
        <taxon>Streptophyta</taxon>
        <taxon>Embryophyta</taxon>
        <taxon>Tracheophyta</taxon>
        <taxon>Spermatophyta</taxon>
        <taxon>Magnoliopsida</taxon>
        <taxon>eudicotyledons</taxon>
        <taxon>Gunneridae</taxon>
        <taxon>Pentapetalae</taxon>
        <taxon>asterids</taxon>
        <taxon>lamiids</taxon>
        <taxon>Lamiales</taxon>
        <taxon>Pedaliaceae</taxon>
        <taxon>Sesamum</taxon>
    </lineage>
</organism>
<keyword evidence="2" id="KW-0472">Membrane</keyword>
<feature type="region of interest" description="Disordered" evidence="1">
    <location>
        <begin position="44"/>
        <end position="78"/>
    </location>
</feature>
<evidence type="ECO:0000256" key="1">
    <source>
        <dbReference type="SAM" id="MobiDB-lite"/>
    </source>
</evidence>
<feature type="transmembrane region" description="Helical" evidence="2">
    <location>
        <begin position="121"/>
        <end position="141"/>
    </location>
</feature>
<evidence type="ECO:0000256" key="2">
    <source>
        <dbReference type="SAM" id="Phobius"/>
    </source>
</evidence>
<reference evidence="3" key="2">
    <citation type="journal article" date="2024" name="Plant">
        <title>Genomic evolution and insights into agronomic trait innovations of Sesamum species.</title>
        <authorList>
            <person name="Miao H."/>
            <person name="Wang L."/>
            <person name="Qu L."/>
            <person name="Liu H."/>
            <person name="Sun Y."/>
            <person name="Le M."/>
            <person name="Wang Q."/>
            <person name="Wei S."/>
            <person name="Zheng Y."/>
            <person name="Lin W."/>
            <person name="Duan Y."/>
            <person name="Cao H."/>
            <person name="Xiong S."/>
            <person name="Wang X."/>
            <person name="Wei L."/>
            <person name="Li C."/>
            <person name="Ma Q."/>
            <person name="Ju M."/>
            <person name="Zhao R."/>
            <person name="Li G."/>
            <person name="Mu C."/>
            <person name="Tian Q."/>
            <person name="Mei H."/>
            <person name="Zhang T."/>
            <person name="Gao T."/>
            <person name="Zhang H."/>
        </authorList>
    </citation>
    <scope>NUCLEOTIDE SEQUENCE</scope>
    <source>
        <strain evidence="3">G02</strain>
    </source>
</reference>
<protein>
    <submittedName>
        <fullName evidence="3">Uncharacterized protein</fullName>
    </submittedName>
</protein>
<dbReference type="EMBL" id="JACGWJ010000007">
    <property type="protein sequence ID" value="KAL0408057.1"/>
    <property type="molecule type" value="Genomic_DNA"/>
</dbReference>
<reference evidence="3" key="1">
    <citation type="submission" date="2020-06" db="EMBL/GenBank/DDBJ databases">
        <authorList>
            <person name="Li T."/>
            <person name="Hu X."/>
            <person name="Zhang T."/>
            <person name="Song X."/>
            <person name="Zhang H."/>
            <person name="Dai N."/>
            <person name="Sheng W."/>
            <person name="Hou X."/>
            <person name="Wei L."/>
        </authorList>
    </citation>
    <scope>NUCLEOTIDE SEQUENCE</scope>
    <source>
        <strain evidence="3">G02</strain>
        <tissue evidence="3">Leaf</tissue>
    </source>
</reference>
<evidence type="ECO:0000313" key="3">
    <source>
        <dbReference type="EMBL" id="KAL0408057.1"/>
    </source>
</evidence>